<evidence type="ECO:0000256" key="5">
    <source>
        <dbReference type="PROSITE-ProRule" id="PRU00169"/>
    </source>
</evidence>
<dbReference type="Gene3D" id="3.10.580.10">
    <property type="entry name" value="CBS-domain"/>
    <property type="match status" value="1"/>
</dbReference>
<evidence type="ECO:0000256" key="6">
    <source>
        <dbReference type="PROSITE-ProRule" id="PRU00703"/>
    </source>
</evidence>
<protein>
    <submittedName>
        <fullName evidence="9">Response regulator</fullName>
    </submittedName>
</protein>
<dbReference type="SMART" id="SM00116">
    <property type="entry name" value="CBS"/>
    <property type="match status" value="2"/>
</dbReference>
<dbReference type="AlphaFoldDB" id="A0A6N6N615"/>
<keyword evidence="2" id="KW-0902">Two-component regulatory system</keyword>
<dbReference type="SUPFAM" id="SSF52172">
    <property type="entry name" value="CheY-like"/>
    <property type="match status" value="1"/>
</dbReference>
<proteinExistence type="predicted"/>
<sequence length="299" mass="33288">MSKIRILMVDDEERFRTITSKILERKGFETIVAESGELALEKLCEAPDVVILDMKMGGMDGHETLREIKKSHPDLPVIMLTGHGAMPSAQQALEEGAFDYLAKPCDIDLLAAKVQDAVLCRGGSPRREKVVRDIMIPVDSYTSISEDSTVREAIAELETMQRSLQATERLMDTGHRSLLVFGKSGELAGILSPRDLIRATRPAYLSAPRPSTADTLQYSTMFWEGLFTSRVREIMHLEVAEVMSSSPPQIDADTNLMEAADAMSNERRRRVAVMENGRIIGVVREQELFYEIASIISNS</sequence>
<keyword evidence="10" id="KW-1185">Reference proteome</keyword>
<dbReference type="EMBL" id="WAIE01000001">
    <property type="protein sequence ID" value="KAB1443188.1"/>
    <property type="molecule type" value="Genomic_DNA"/>
</dbReference>
<feature type="modified residue" description="4-aspartylphosphate" evidence="5">
    <location>
        <position position="53"/>
    </location>
</feature>
<reference evidence="9 10" key="1">
    <citation type="journal article" date="2017" name="Int. J. Syst. Evol. Microbiol.">
        <title>Desulfovibrio senegalensis sp. nov., a mesophilic sulfate reducer isolated from marine sediment.</title>
        <authorList>
            <person name="Thioye A."/>
            <person name="Gam Z.B.A."/>
            <person name="Mbengue M."/>
            <person name="Cayol J.L."/>
            <person name="Joseph-Bartoli M."/>
            <person name="Toure-Kane C."/>
            <person name="Labat M."/>
        </authorList>
    </citation>
    <scope>NUCLEOTIDE SEQUENCE [LARGE SCALE GENOMIC DNA]</scope>
    <source>
        <strain evidence="9 10">DSM 101509</strain>
    </source>
</reference>
<keyword evidence="6" id="KW-0129">CBS domain</keyword>
<feature type="domain" description="CBS" evidence="8">
    <location>
        <begin position="135"/>
        <end position="211"/>
    </location>
</feature>
<dbReference type="SUPFAM" id="SSF54631">
    <property type="entry name" value="CBS-domain pair"/>
    <property type="match status" value="1"/>
</dbReference>
<dbReference type="PANTHER" id="PTHR44591">
    <property type="entry name" value="STRESS RESPONSE REGULATOR PROTEIN 1"/>
    <property type="match status" value="1"/>
</dbReference>
<dbReference type="InterPro" id="IPR050595">
    <property type="entry name" value="Bact_response_regulator"/>
</dbReference>
<dbReference type="Proteomes" id="UP000438699">
    <property type="component" value="Unassembled WGS sequence"/>
</dbReference>
<dbReference type="Pfam" id="PF00072">
    <property type="entry name" value="Response_reg"/>
    <property type="match status" value="1"/>
</dbReference>
<keyword evidence="4" id="KW-0804">Transcription</keyword>
<evidence type="ECO:0000259" key="7">
    <source>
        <dbReference type="PROSITE" id="PS50110"/>
    </source>
</evidence>
<evidence type="ECO:0000259" key="8">
    <source>
        <dbReference type="PROSITE" id="PS51371"/>
    </source>
</evidence>
<dbReference type="InterPro" id="IPR046342">
    <property type="entry name" value="CBS_dom_sf"/>
</dbReference>
<dbReference type="SMART" id="SM00448">
    <property type="entry name" value="REC"/>
    <property type="match status" value="1"/>
</dbReference>
<dbReference type="InterPro" id="IPR000644">
    <property type="entry name" value="CBS_dom"/>
</dbReference>
<dbReference type="RefSeq" id="WP_151149520.1">
    <property type="nucleotide sequence ID" value="NZ_WAIE01000001.1"/>
</dbReference>
<dbReference type="CDD" id="cd02205">
    <property type="entry name" value="CBS_pair_SF"/>
    <property type="match status" value="1"/>
</dbReference>
<evidence type="ECO:0000256" key="4">
    <source>
        <dbReference type="ARBA" id="ARBA00023163"/>
    </source>
</evidence>
<dbReference type="PROSITE" id="PS50110">
    <property type="entry name" value="RESPONSE_REGULATORY"/>
    <property type="match status" value="1"/>
</dbReference>
<comment type="caution">
    <text evidence="9">The sequence shown here is derived from an EMBL/GenBank/DDBJ whole genome shotgun (WGS) entry which is preliminary data.</text>
</comment>
<dbReference type="GO" id="GO:0000160">
    <property type="term" value="P:phosphorelay signal transduction system"/>
    <property type="evidence" value="ECO:0007669"/>
    <property type="project" value="UniProtKB-KW"/>
</dbReference>
<dbReference type="InterPro" id="IPR001789">
    <property type="entry name" value="Sig_transdc_resp-reg_receiver"/>
</dbReference>
<evidence type="ECO:0000313" key="10">
    <source>
        <dbReference type="Proteomes" id="UP000438699"/>
    </source>
</evidence>
<feature type="domain" description="Response regulatory" evidence="7">
    <location>
        <begin position="5"/>
        <end position="118"/>
    </location>
</feature>
<dbReference type="PROSITE" id="PS51371">
    <property type="entry name" value="CBS"/>
    <property type="match status" value="2"/>
</dbReference>
<organism evidence="9 10">
    <name type="scientific">Pseudodesulfovibrio senegalensis</name>
    <dbReference type="NCBI Taxonomy" id="1721087"/>
    <lineage>
        <taxon>Bacteria</taxon>
        <taxon>Pseudomonadati</taxon>
        <taxon>Thermodesulfobacteriota</taxon>
        <taxon>Desulfovibrionia</taxon>
        <taxon>Desulfovibrionales</taxon>
        <taxon>Desulfovibrionaceae</taxon>
    </lineage>
</organism>
<evidence type="ECO:0000256" key="1">
    <source>
        <dbReference type="ARBA" id="ARBA00022553"/>
    </source>
</evidence>
<evidence type="ECO:0000313" key="9">
    <source>
        <dbReference type="EMBL" id="KAB1443188.1"/>
    </source>
</evidence>
<keyword evidence="1 5" id="KW-0597">Phosphoprotein</keyword>
<keyword evidence="3" id="KW-0805">Transcription regulation</keyword>
<accession>A0A6N6N615</accession>
<dbReference type="Pfam" id="PF00571">
    <property type="entry name" value="CBS"/>
    <property type="match status" value="2"/>
</dbReference>
<evidence type="ECO:0000256" key="2">
    <source>
        <dbReference type="ARBA" id="ARBA00023012"/>
    </source>
</evidence>
<dbReference type="PANTHER" id="PTHR44591:SF14">
    <property type="entry name" value="PROTEIN PILG"/>
    <property type="match status" value="1"/>
</dbReference>
<name>A0A6N6N615_9BACT</name>
<dbReference type="Gene3D" id="3.40.50.2300">
    <property type="match status" value="1"/>
</dbReference>
<gene>
    <name evidence="9" type="ORF">F8A88_02675</name>
</gene>
<evidence type="ECO:0000256" key="3">
    <source>
        <dbReference type="ARBA" id="ARBA00023015"/>
    </source>
</evidence>
<dbReference type="OrthoDB" id="9800029at2"/>
<dbReference type="InterPro" id="IPR011006">
    <property type="entry name" value="CheY-like_superfamily"/>
</dbReference>
<feature type="domain" description="CBS" evidence="8">
    <location>
        <begin position="243"/>
        <end position="299"/>
    </location>
</feature>
<dbReference type="FunFam" id="3.40.50.2300:FF:000018">
    <property type="entry name" value="DNA-binding transcriptional regulator NtrC"/>
    <property type="match status" value="1"/>
</dbReference>